<dbReference type="InterPro" id="IPR017437">
    <property type="entry name" value="ATP-NAD_kinase_PpnK-typ_C"/>
</dbReference>
<evidence type="ECO:0000256" key="4">
    <source>
        <dbReference type="ARBA" id="ARBA00023027"/>
    </source>
</evidence>
<keyword evidence="8" id="KW-1185">Reference proteome</keyword>
<name>A0ABX7IH40_9ACTO</name>
<dbReference type="RefSeq" id="WP_204423084.1">
    <property type="nucleotide sequence ID" value="NZ_CP070228.1"/>
</dbReference>
<keyword evidence="6" id="KW-0963">Cytoplasm</keyword>
<feature type="binding site" evidence="6">
    <location>
        <position position="171"/>
    </location>
    <ligand>
        <name>NAD(+)</name>
        <dbReference type="ChEBI" id="CHEBI:57540"/>
    </ligand>
</feature>
<dbReference type="InterPro" id="IPR017438">
    <property type="entry name" value="ATP-NAD_kinase_N"/>
</dbReference>
<comment type="cofactor">
    <cofactor evidence="6">
        <name>a divalent metal cation</name>
        <dbReference type="ChEBI" id="CHEBI:60240"/>
    </cofactor>
</comment>
<dbReference type="Gene3D" id="2.60.200.30">
    <property type="entry name" value="Probable inorganic polyphosphate/atp-NAD kinase, domain 2"/>
    <property type="match status" value="1"/>
</dbReference>
<comment type="catalytic activity">
    <reaction evidence="5 6">
        <text>NAD(+) + ATP = ADP + NADP(+) + H(+)</text>
        <dbReference type="Rhea" id="RHEA:18629"/>
        <dbReference type="ChEBI" id="CHEBI:15378"/>
        <dbReference type="ChEBI" id="CHEBI:30616"/>
        <dbReference type="ChEBI" id="CHEBI:57540"/>
        <dbReference type="ChEBI" id="CHEBI:58349"/>
        <dbReference type="ChEBI" id="CHEBI:456216"/>
        <dbReference type="EC" id="2.7.1.23"/>
    </reaction>
</comment>
<dbReference type="EC" id="2.7.1.23" evidence="6"/>
<comment type="caution">
    <text evidence="6">Lacks conserved residue(s) required for the propagation of feature annotation.</text>
</comment>
<keyword evidence="6" id="KW-0547">Nucleotide-binding</keyword>
<comment type="subcellular location">
    <subcellularLocation>
        <location evidence="6">Cytoplasm</location>
    </subcellularLocation>
</comment>
<keyword evidence="6" id="KW-0067">ATP-binding</keyword>
<accession>A0ABX7IH40</accession>
<evidence type="ECO:0000256" key="6">
    <source>
        <dbReference type="HAMAP-Rule" id="MF_00361"/>
    </source>
</evidence>
<feature type="binding site" evidence="6">
    <location>
        <begin position="86"/>
        <end position="87"/>
    </location>
    <ligand>
        <name>NAD(+)</name>
        <dbReference type="ChEBI" id="CHEBI:57540"/>
    </ligand>
</feature>
<dbReference type="HAMAP" id="MF_00361">
    <property type="entry name" value="NAD_kinase"/>
    <property type="match status" value="1"/>
</dbReference>
<keyword evidence="3 6" id="KW-0521">NADP</keyword>
<evidence type="ECO:0000256" key="2">
    <source>
        <dbReference type="ARBA" id="ARBA00022777"/>
    </source>
</evidence>
<dbReference type="NCBIfam" id="NF002892">
    <property type="entry name" value="PRK03372.1"/>
    <property type="match status" value="1"/>
</dbReference>
<dbReference type="GO" id="GO:0003951">
    <property type="term" value="F:NAD+ kinase activity"/>
    <property type="evidence" value="ECO:0007669"/>
    <property type="project" value="UniProtKB-EC"/>
</dbReference>
<keyword evidence="4 6" id="KW-0520">NAD</keyword>
<organism evidence="7 8">
    <name type="scientific">Arcanobacterium phocisimile</name>
    <dbReference type="NCBI Taxonomy" id="1302235"/>
    <lineage>
        <taxon>Bacteria</taxon>
        <taxon>Bacillati</taxon>
        <taxon>Actinomycetota</taxon>
        <taxon>Actinomycetes</taxon>
        <taxon>Actinomycetales</taxon>
        <taxon>Actinomycetaceae</taxon>
        <taxon>Arcanobacterium</taxon>
    </lineage>
</organism>
<evidence type="ECO:0000313" key="7">
    <source>
        <dbReference type="EMBL" id="QRV01445.1"/>
    </source>
</evidence>
<feature type="binding site" evidence="6">
    <location>
        <position position="91"/>
    </location>
    <ligand>
        <name>NAD(+)</name>
        <dbReference type="ChEBI" id="CHEBI:57540"/>
    </ligand>
</feature>
<sequence>MTRKIALLSHDKNPDVIASAHQIADALNESGVSVSWLPTAPSTVREVGSIADAGSITGAGSRNNQDVSSSAVNIDDVELVLVIGGDGTILRAAELTYGTQVPIMGINYGHMGFLAEADPESMDHVISAIVNGQWSVDTRMAVQVIVQTPDGEQVTSWALNEASIEKDPLSRMVEADIAIDDVPLSAFSCDTVLVSTPTGSTAYSFSAGGPVVWPDVDALVVTPVAAHALFARPLVVSPDSHVSVRINSENAHVWCDGRRLFAAPAGTRVTVTRDSHRVQLARLNEMPFTGRLVRKFDLPTQGWRRNGEKND</sequence>
<dbReference type="PANTHER" id="PTHR20275">
    <property type="entry name" value="NAD KINASE"/>
    <property type="match status" value="1"/>
</dbReference>
<comment type="similarity">
    <text evidence="6">Belongs to the NAD kinase family.</text>
</comment>
<evidence type="ECO:0000256" key="1">
    <source>
        <dbReference type="ARBA" id="ARBA00022679"/>
    </source>
</evidence>
<dbReference type="Pfam" id="PF20143">
    <property type="entry name" value="NAD_kinase_C"/>
    <property type="match status" value="1"/>
</dbReference>
<gene>
    <name evidence="6" type="primary">nadK</name>
    <name evidence="7" type="ORF">JTE88_04825</name>
</gene>
<keyword evidence="2 6" id="KW-0418">Kinase</keyword>
<dbReference type="Proteomes" id="UP000602653">
    <property type="component" value="Chromosome"/>
</dbReference>
<dbReference type="Gene3D" id="3.40.50.10330">
    <property type="entry name" value="Probable inorganic polyphosphate/atp-NAD kinase, domain 1"/>
    <property type="match status" value="1"/>
</dbReference>
<dbReference type="Pfam" id="PF01513">
    <property type="entry name" value="NAD_kinase"/>
    <property type="match status" value="1"/>
</dbReference>
<feature type="active site" description="Proton acceptor" evidence="6">
    <location>
        <position position="86"/>
    </location>
</feature>
<feature type="binding site" evidence="6">
    <location>
        <begin position="160"/>
        <end position="161"/>
    </location>
    <ligand>
        <name>NAD(+)</name>
        <dbReference type="ChEBI" id="CHEBI:57540"/>
    </ligand>
</feature>
<proteinExistence type="inferred from homology"/>
<reference evidence="7 8" key="1">
    <citation type="submission" date="2021-02" db="EMBL/GenBank/DDBJ databases">
        <title>Complete Genome Sequence of Arcanobacterium phocisimile strain DSM 26142T from a harbour seal.</title>
        <authorList>
            <person name="Borowiak M."/>
            <person name="Alssahen M."/>
            <person name="Malorny B."/>
            <person name="Laemmler C."/>
            <person name="Siebert U."/>
            <person name="Ploetz M."/>
            <person name="Abdulmawjood A."/>
        </authorList>
    </citation>
    <scope>NUCLEOTIDE SEQUENCE [LARGE SCALE GENOMIC DNA]</scope>
    <source>
        <strain evidence="7 8">DSM 26142</strain>
    </source>
</reference>
<dbReference type="PANTHER" id="PTHR20275:SF0">
    <property type="entry name" value="NAD KINASE"/>
    <property type="match status" value="1"/>
</dbReference>
<dbReference type="EMBL" id="CP070228">
    <property type="protein sequence ID" value="QRV01445.1"/>
    <property type="molecule type" value="Genomic_DNA"/>
</dbReference>
<dbReference type="InterPro" id="IPR002504">
    <property type="entry name" value="NADK"/>
</dbReference>
<dbReference type="InterPro" id="IPR016064">
    <property type="entry name" value="NAD/diacylglycerol_kinase_sf"/>
</dbReference>
<protein>
    <recommendedName>
        <fullName evidence="6">NAD kinase</fullName>
        <ecNumber evidence="6">2.7.1.23</ecNumber>
    </recommendedName>
    <alternativeName>
        <fullName evidence="6">ATP-dependent NAD kinase</fullName>
    </alternativeName>
</protein>
<feature type="binding site" evidence="6">
    <location>
        <position position="225"/>
    </location>
    <ligand>
        <name>NAD(+)</name>
        <dbReference type="ChEBI" id="CHEBI:57540"/>
    </ligand>
</feature>
<feature type="binding site" evidence="6">
    <location>
        <position position="190"/>
    </location>
    <ligand>
        <name>NAD(+)</name>
        <dbReference type="ChEBI" id="CHEBI:57540"/>
    </ligand>
</feature>
<evidence type="ECO:0000256" key="5">
    <source>
        <dbReference type="ARBA" id="ARBA00047925"/>
    </source>
</evidence>
<evidence type="ECO:0000256" key="3">
    <source>
        <dbReference type="ARBA" id="ARBA00022857"/>
    </source>
</evidence>
<feature type="binding site" evidence="6">
    <location>
        <begin position="201"/>
        <end position="206"/>
    </location>
    <ligand>
        <name>NAD(+)</name>
        <dbReference type="ChEBI" id="CHEBI:57540"/>
    </ligand>
</feature>
<comment type="function">
    <text evidence="6">Involved in the regulation of the intracellular balance of NAD and NADP, and is a key enzyme in the biosynthesis of NADP. Catalyzes specifically the phosphorylation on 2'-hydroxyl of the adenosine moiety of NAD to yield NADP.</text>
</comment>
<dbReference type="SUPFAM" id="SSF111331">
    <property type="entry name" value="NAD kinase/diacylglycerol kinase-like"/>
    <property type="match status" value="1"/>
</dbReference>
<evidence type="ECO:0000313" key="8">
    <source>
        <dbReference type="Proteomes" id="UP000602653"/>
    </source>
</evidence>
<keyword evidence="1 6" id="KW-0808">Transferase</keyword>